<organism evidence="1 2">
    <name type="scientific">Prorocentrum cordatum</name>
    <dbReference type="NCBI Taxonomy" id="2364126"/>
    <lineage>
        <taxon>Eukaryota</taxon>
        <taxon>Sar</taxon>
        <taxon>Alveolata</taxon>
        <taxon>Dinophyceae</taxon>
        <taxon>Prorocentrales</taxon>
        <taxon>Prorocentraceae</taxon>
        <taxon>Prorocentrum</taxon>
    </lineage>
</organism>
<protein>
    <submittedName>
        <fullName evidence="1">Uncharacterized protein</fullName>
    </submittedName>
</protein>
<proteinExistence type="predicted"/>
<gene>
    <name evidence="1" type="ORF">PCOR1329_LOCUS39407</name>
</gene>
<accession>A0ABN9TKD7</accession>
<feature type="non-terminal residue" evidence="1">
    <location>
        <position position="145"/>
    </location>
</feature>
<feature type="non-terminal residue" evidence="1">
    <location>
        <position position="1"/>
    </location>
</feature>
<name>A0ABN9TKD7_9DINO</name>
<dbReference type="EMBL" id="CAUYUJ010014758">
    <property type="protein sequence ID" value="CAK0845689.1"/>
    <property type="molecule type" value="Genomic_DNA"/>
</dbReference>
<dbReference type="Proteomes" id="UP001189429">
    <property type="component" value="Unassembled WGS sequence"/>
</dbReference>
<evidence type="ECO:0000313" key="1">
    <source>
        <dbReference type="EMBL" id="CAK0845689.1"/>
    </source>
</evidence>
<evidence type="ECO:0000313" key="2">
    <source>
        <dbReference type="Proteomes" id="UP001189429"/>
    </source>
</evidence>
<comment type="caution">
    <text evidence="1">The sequence shown here is derived from an EMBL/GenBank/DDBJ whole genome shotgun (WGS) entry which is preliminary data.</text>
</comment>
<reference evidence="1" key="1">
    <citation type="submission" date="2023-10" db="EMBL/GenBank/DDBJ databases">
        <authorList>
            <person name="Chen Y."/>
            <person name="Shah S."/>
            <person name="Dougan E. K."/>
            <person name="Thang M."/>
            <person name="Chan C."/>
        </authorList>
    </citation>
    <scope>NUCLEOTIDE SEQUENCE [LARGE SCALE GENOMIC DNA]</scope>
</reference>
<keyword evidence="2" id="KW-1185">Reference proteome</keyword>
<sequence>EQSQALLVFEQRRREITSALRNLCENDMKEIFLRPLLTHLGILEDYECVGDGGRWEIHVVGADTELGQQYRRGIVEYFGMNNVGDFPTHVNRTVADLQDANVDRAFRAGVCDFVALVEEARLHAPVVDAGGSVLVREPLEDFFTL</sequence>